<evidence type="ECO:0000256" key="1">
    <source>
        <dbReference type="ARBA" id="ARBA00010996"/>
    </source>
</evidence>
<dbReference type="RefSeq" id="WP_136496069.1">
    <property type="nucleotide sequence ID" value="NZ_CP046052.1"/>
</dbReference>
<dbReference type="Gene3D" id="3.40.30.10">
    <property type="entry name" value="Glutaredoxin"/>
    <property type="match status" value="1"/>
</dbReference>
<name>A0A6B8KC59_9HYPH</name>
<proteinExistence type="inferred from homology"/>
<dbReference type="Proteomes" id="UP000309061">
    <property type="component" value="Chromosome"/>
</dbReference>
<feature type="chain" id="PRO_5025628094" evidence="2">
    <location>
        <begin position="20"/>
        <end position="259"/>
    </location>
</feature>
<evidence type="ECO:0000313" key="4">
    <source>
        <dbReference type="Proteomes" id="UP000309061"/>
    </source>
</evidence>
<dbReference type="AlphaFoldDB" id="A0A6B8KC59"/>
<accession>A0A6B8KC59</accession>
<dbReference type="CDD" id="cd02968">
    <property type="entry name" value="SCO"/>
    <property type="match status" value="1"/>
</dbReference>
<dbReference type="EMBL" id="CP046052">
    <property type="protein sequence ID" value="QGM45796.1"/>
    <property type="molecule type" value="Genomic_DNA"/>
</dbReference>
<evidence type="ECO:0000256" key="2">
    <source>
        <dbReference type="SAM" id="SignalP"/>
    </source>
</evidence>
<comment type="similarity">
    <text evidence="1">Belongs to the SCO1/2 family.</text>
</comment>
<reference evidence="3 4" key="1">
    <citation type="submission" date="2019-11" db="EMBL/GenBank/DDBJ databases">
        <title>The genome sequence of Methylocystis heyeri.</title>
        <authorList>
            <person name="Oshkin I.Y."/>
            <person name="Miroshnikov K."/>
            <person name="Dedysh S.N."/>
        </authorList>
    </citation>
    <scope>NUCLEOTIDE SEQUENCE [LARGE SCALE GENOMIC DNA]</scope>
    <source>
        <strain evidence="3 4">H2</strain>
    </source>
</reference>
<protein>
    <submittedName>
        <fullName evidence="3">SCO family protein</fullName>
    </submittedName>
</protein>
<dbReference type="InterPro" id="IPR036249">
    <property type="entry name" value="Thioredoxin-like_sf"/>
</dbReference>
<evidence type="ECO:0000313" key="3">
    <source>
        <dbReference type="EMBL" id="QGM45796.1"/>
    </source>
</evidence>
<dbReference type="OrthoDB" id="9786756at2"/>
<feature type="signal peptide" evidence="2">
    <location>
        <begin position="1"/>
        <end position="19"/>
    </location>
</feature>
<dbReference type="InterPro" id="IPR003782">
    <property type="entry name" value="SCO1/SenC"/>
</dbReference>
<sequence>MQALLFILAMCAALSSASADSPRAPAAIAFEQKPGARLPLEARLRDQNDVSLRVSDLFEGKPLILALGYFRCKSFCPVLRADLLETLRRSDLEAGRDYSLAFVSIDPSETPSDAREAKDADIMRWPAPGAERWRFLTSDAASLRALADSVGFRVSFDEKKVRFVHPVGVVFITRDGRVSNYLTGVGYDPIGVRGALARASAEVIAGKQSLINLLCYEYDASTGGYTLAVTRLLRGGAILTIGLLGAMIYRSMRGEVPRA</sequence>
<keyword evidence="4" id="KW-1185">Reference proteome</keyword>
<organism evidence="3 4">
    <name type="scientific">Methylocystis heyeri</name>
    <dbReference type="NCBI Taxonomy" id="391905"/>
    <lineage>
        <taxon>Bacteria</taxon>
        <taxon>Pseudomonadati</taxon>
        <taxon>Pseudomonadota</taxon>
        <taxon>Alphaproteobacteria</taxon>
        <taxon>Hyphomicrobiales</taxon>
        <taxon>Methylocystaceae</taxon>
        <taxon>Methylocystis</taxon>
    </lineage>
</organism>
<gene>
    <name evidence="3" type="ORF">H2LOC_008820</name>
</gene>
<dbReference type="Pfam" id="PF02630">
    <property type="entry name" value="SCO1-SenC"/>
    <property type="match status" value="1"/>
</dbReference>
<dbReference type="KEGG" id="mhey:H2LOC_008820"/>
<dbReference type="SUPFAM" id="SSF52833">
    <property type="entry name" value="Thioredoxin-like"/>
    <property type="match status" value="1"/>
</dbReference>
<keyword evidence="2" id="KW-0732">Signal</keyword>